<evidence type="ECO:0000313" key="7">
    <source>
        <dbReference type="EMBL" id="KAK8889401.1"/>
    </source>
</evidence>
<comment type="catalytic activity">
    <reaction evidence="3">
        <text>L-seryl-[protein] + ATP = O-phospho-L-seryl-[protein] + ADP + H(+)</text>
        <dbReference type="Rhea" id="RHEA:17989"/>
        <dbReference type="Rhea" id="RHEA-COMP:9863"/>
        <dbReference type="Rhea" id="RHEA-COMP:11604"/>
        <dbReference type="ChEBI" id="CHEBI:15378"/>
        <dbReference type="ChEBI" id="CHEBI:29999"/>
        <dbReference type="ChEBI" id="CHEBI:30616"/>
        <dbReference type="ChEBI" id="CHEBI:83421"/>
        <dbReference type="ChEBI" id="CHEBI:456216"/>
        <dbReference type="EC" id="2.7.11.1"/>
    </reaction>
</comment>
<reference evidence="7 8" key="1">
    <citation type="submission" date="2024-04" db="EMBL/GenBank/DDBJ databases">
        <title>Tritrichomonas musculus Genome.</title>
        <authorList>
            <person name="Alves-Ferreira E."/>
            <person name="Grigg M."/>
            <person name="Lorenzi H."/>
            <person name="Galac M."/>
        </authorList>
    </citation>
    <scope>NUCLEOTIDE SEQUENCE [LARGE SCALE GENOMIC DNA]</scope>
    <source>
        <strain evidence="7 8">EAF2021</strain>
    </source>
</reference>
<dbReference type="Gene3D" id="1.10.287.1490">
    <property type="match status" value="1"/>
</dbReference>
<name>A0ABR2KF42_9EUKA</name>
<comment type="catalytic activity">
    <reaction evidence="2">
        <text>L-threonyl-[protein] + ATP = O-phospho-L-threonyl-[protein] + ADP + H(+)</text>
        <dbReference type="Rhea" id="RHEA:46608"/>
        <dbReference type="Rhea" id="RHEA-COMP:11060"/>
        <dbReference type="Rhea" id="RHEA-COMP:11605"/>
        <dbReference type="ChEBI" id="CHEBI:15378"/>
        <dbReference type="ChEBI" id="CHEBI:30013"/>
        <dbReference type="ChEBI" id="CHEBI:30616"/>
        <dbReference type="ChEBI" id="CHEBI:61977"/>
        <dbReference type="ChEBI" id="CHEBI:456216"/>
        <dbReference type="EC" id="2.7.11.1"/>
    </reaction>
</comment>
<evidence type="ECO:0000259" key="6">
    <source>
        <dbReference type="PROSITE" id="PS50192"/>
    </source>
</evidence>
<proteinExistence type="predicted"/>
<feature type="coiled-coil region" evidence="4">
    <location>
        <begin position="349"/>
        <end position="404"/>
    </location>
</feature>
<feature type="coiled-coil region" evidence="4">
    <location>
        <begin position="454"/>
        <end position="488"/>
    </location>
</feature>
<dbReference type="InterPro" id="IPR000727">
    <property type="entry name" value="T_SNARE_dom"/>
</dbReference>
<feature type="domain" description="T-SNARE coiled-coil homology" evidence="6">
    <location>
        <begin position="760"/>
        <end position="822"/>
    </location>
</feature>
<feature type="coiled-coil region" evidence="4">
    <location>
        <begin position="618"/>
        <end position="645"/>
    </location>
</feature>
<feature type="coiled-coil region" evidence="4">
    <location>
        <begin position="688"/>
        <end position="914"/>
    </location>
</feature>
<evidence type="ECO:0000256" key="2">
    <source>
        <dbReference type="ARBA" id="ARBA00047899"/>
    </source>
</evidence>
<keyword evidence="1" id="KW-0597">Phosphoprotein</keyword>
<dbReference type="Proteomes" id="UP001470230">
    <property type="component" value="Unassembled WGS sequence"/>
</dbReference>
<evidence type="ECO:0000256" key="4">
    <source>
        <dbReference type="SAM" id="Coils"/>
    </source>
</evidence>
<dbReference type="InterPro" id="IPR050839">
    <property type="entry name" value="Rho-assoc_Ser/Thr_Kinase"/>
</dbReference>
<gene>
    <name evidence="7" type="ORF">M9Y10_034147</name>
</gene>
<dbReference type="EMBL" id="JAPFFF010000005">
    <property type="protein sequence ID" value="KAK8889401.1"/>
    <property type="molecule type" value="Genomic_DNA"/>
</dbReference>
<accession>A0ABR2KF42</accession>
<keyword evidence="4" id="KW-0175">Coiled coil</keyword>
<dbReference type="PROSITE" id="PS50192">
    <property type="entry name" value="T_SNARE"/>
    <property type="match status" value="1"/>
</dbReference>
<protein>
    <recommendedName>
        <fullName evidence="6">t-SNARE coiled-coil homology domain-containing protein</fullName>
    </recommendedName>
</protein>
<evidence type="ECO:0000256" key="1">
    <source>
        <dbReference type="ARBA" id="ARBA00022553"/>
    </source>
</evidence>
<feature type="coiled-coil region" evidence="4">
    <location>
        <begin position="213"/>
        <end position="304"/>
    </location>
</feature>
<comment type="caution">
    <text evidence="7">The sequence shown here is derived from an EMBL/GenBank/DDBJ whole genome shotgun (WGS) entry which is preliminary data.</text>
</comment>
<feature type="coiled-coil region" evidence="4">
    <location>
        <begin position="52"/>
        <end position="151"/>
    </location>
</feature>
<evidence type="ECO:0000256" key="5">
    <source>
        <dbReference type="SAM" id="MobiDB-lite"/>
    </source>
</evidence>
<organism evidence="7 8">
    <name type="scientific">Tritrichomonas musculus</name>
    <dbReference type="NCBI Taxonomy" id="1915356"/>
    <lineage>
        <taxon>Eukaryota</taxon>
        <taxon>Metamonada</taxon>
        <taxon>Parabasalia</taxon>
        <taxon>Tritrichomonadida</taxon>
        <taxon>Tritrichomonadidae</taxon>
        <taxon>Tritrichomonas</taxon>
    </lineage>
</organism>
<evidence type="ECO:0000256" key="3">
    <source>
        <dbReference type="ARBA" id="ARBA00048679"/>
    </source>
</evidence>
<keyword evidence="8" id="KW-1185">Reference proteome</keyword>
<sequence length="1017" mass="116767">MFSDSLSDSSRCEGQESFSAGVSNEIKKHQLKEINSELVKENALLRTQFEEAVEITAQLQDLHVKNQELVEQVRNFQTEKDDLEHRLEISLATNKELTKRLNEEKKNRSQQNDTNINAMNNEIERVREQSKAQLDSVLEELEKVKAAHEKDVLQQKTIVGRIDRVLQSSERYFQTKFSTIDDLIDFYERPGQPKPQAAITDAPTPLLQPQVNTEHLEKRVKHLKLKLKNVSHEKDDLQAELAKVQREAHLAKIDSKQQITDMTNKLNAITEEQTSQMNLKQNKINQLEQQVESLRTEVAKLRNSEGGILNVPQIPQVTVQQAPPPVVVRDLSLPKPNKKANTPQENERIIQLQKIIDDLNDKIKIQDKKKAEVEFNLHEAENQIAAQKGQLERLRTEVSTLNSLNESNTAEIDSLRKALHTKKEPIQPTQVPQPRQQNNTAKYQRTIEEQKGKILGLTQSTEKYKKQVEKLEKDLSVLNEKYDLSNAQIKKISDDFADYRSKVESKRPLSPDDLLPPDAFRCAEFEPILASNISKIAANPSLQPASKLQNCFKAIACHYTKQIGELQSAFDDTAKENQFISASFNKFIVDLSIAICDQPTTIEDFFKSNGGQQLLTKMADFRVKYDDMKHQNDKLNETIAHLDEMFGNTGDPIGAVTEMKNQFVNQLEIISQKSSKLKKTRHDLRDVLQNLDACKTESSQKIEDLTNEMNKLASQLTQLEKTTKSLKQENQNLQTELADATVRANQNEEDFKIREQQVIQRLTAEHQNKLNSITNKYNDLSKQYSDLVEDFDSQSEEVKRLDGIVEQSQKTVAAKDREITDLNKRMKMKNEEFNDQLEAEKAELSRTYESAIRQLKNQCEQHRLDVEKMAKSCVENERACAVIKNDALLMKKEKIRTEQEMKSLQQKVERERKLLETTYTAKRIAYETELTKKLNDEKVKFEAEKRRICGYSIEAFKLFFDANLSIDEKSYRNVVDMAHDELTKLTHSDAAVRRIVAARDGQTTEDAVAQVIMTSPQ</sequence>
<dbReference type="PANTHER" id="PTHR22988:SF71">
    <property type="entry name" value="CITRON RHO-INTERACTING KINASE"/>
    <property type="match status" value="1"/>
</dbReference>
<dbReference type="PANTHER" id="PTHR22988">
    <property type="entry name" value="MYOTONIC DYSTROPHY S/T KINASE-RELATED"/>
    <property type="match status" value="1"/>
</dbReference>
<evidence type="ECO:0000313" key="8">
    <source>
        <dbReference type="Proteomes" id="UP001470230"/>
    </source>
</evidence>
<feature type="region of interest" description="Disordered" evidence="5">
    <location>
        <begin position="1"/>
        <end position="26"/>
    </location>
</feature>